<dbReference type="EMBL" id="AF262623">
    <property type="protein sequence ID" value="AAK53546.1"/>
    <property type="molecule type" value="mRNA"/>
</dbReference>
<dbReference type="InterPro" id="IPR001543">
    <property type="entry name" value="FliN-like_C"/>
</dbReference>
<sequence length="355" mass="36704">MQTTTATTPLADRLRRYTPALASLARALYDARGALHGTVRAVPEGPPRTGKTAQLTVACDQGELHVHVDADAAFEAIALEPEAACRAAVASLYLAGPLAALARHGATRPAVRDVRLAAPSASRAGVLHLEYDHDGAPTGAATGATTGATVAGVSAALAAALAERIGPRGRGVLTPALAALALPTRLRLRTRHATPALLRTLRPGDVLLGWPAAPGFAPHATLGQATLLWGAANGHAVHAHARIDSRNVILERSPYAMNHDPDLSLRAAPDAASSPLDVSDVELPVHIEVVTVNLPIGQIAALQPGYILALPVALADADIRLVAHGQTLAFGELVAIGDQLGLHIRRIANADERRA</sequence>
<organism evidence="2">
    <name type="scientific">Zea mays</name>
    <name type="common">Maize</name>
    <dbReference type="NCBI Taxonomy" id="4577"/>
    <lineage>
        <taxon>Eukaryota</taxon>
        <taxon>Viridiplantae</taxon>
        <taxon>Streptophyta</taxon>
        <taxon>Embryophyta</taxon>
        <taxon>Tracheophyta</taxon>
        <taxon>Spermatophyta</taxon>
        <taxon>Magnoliopsida</taxon>
        <taxon>Liliopsida</taxon>
        <taxon>Poales</taxon>
        <taxon>Poaceae</taxon>
        <taxon>PACMAD clade</taxon>
        <taxon>Panicoideae</taxon>
        <taxon>Andropogonodae</taxon>
        <taxon>Andropogoneae</taxon>
        <taxon>Tripsacinae</taxon>
        <taxon>Zea</taxon>
    </lineage>
</organism>
<dbReference type="Pfam" id="PF01052">
    <property type="entry name" value="FliMN_C"/>
    <property type="match status" value="1"/>
</dbReference>
<dbReference type="Gene3D" id="2.30.330.10">
    <property type="entry name" value="SpoA-like"/>
    <property type="match status" value="1"/>
</dbReference>
<proteinExistence type="evidence at transcript level"/>
<name>Q94KV5_MAIZE</name>
<feature type="domain" description="Flagellar motor switch protein FliN-like C-terminal" evidence="1">
    <location>
        <begin position="278"/>
        <end position="348"/>
    </location>
</feature>
<evidence type="ECO:0000313" key="2">
    <source>
        <dbReference type="EMBL" id="AAK53546.1"/>
    </source>
</evidence>
<protein>
    <submittedName>
        <fullName evidence="2">FDR3</fullName>
    </submittedName>
</protein>
<dbReference type="NCBIfam" id="TIGR02551">
    <property type="entry name" value="SpaO_YscQ"/>
    <property type="match status" value="1"/>
</dbReference>
<dbReference type="GO" id="GO:0030254">
    <property type="term" value="P:protein secretion by the type III secretion system"/>
    <property type="evidence" value="ECO:0007669"/>
    <property type="project" value="InterPro"/>
</dbReference>
<dbReference type="InterPro" id="IPR036429">
    <property type="entry name" value="SpoA-like_sf"/>
</dbReference>
<accession>Q94KV5</accession>
<reference evidence="2" key="1">
    <citation type="journal article" date="2001" name="Chin. Sci. Bull.">
        <title>Construction of cDNA library from iron-deficiency induced maize roots and screening and identification of iron-stress gene Fdr3.</title>
        <authorList>
            <person name="Liping Y."/>
            <person name="Xiaoting Q."/>
            <person name="Xianglin L."/>
        </authorList>
    </citation>
    <scope>NUCLEOTIDE SEQUENCE</scope>
</reference>
<dbReference type="AlphaFoldDB" id="Q94KV5"/>
<dbReference type="SUPFAM" id="SSF101801">
    <property type="entry name" value="Surface presentation of antigens (SPOA)"/>
    <property type="match status" value="1"/>
</dbReference>
<dbReference type="InterPro" id="IPR013385">
    <property type="entry name" value="T3SS_SpaO/YscQ/SpaO"/>
</dbReference>
<evidence type="ECO:0000259" key="1">
    <source>
        <dbReference type="Pfam" id="PF01052"/>
    </source>
</evidence>